<proteinExistence type="inferred from homology"/>
<evidence type="ECO:0000256" key="2">
    <source>
        <dbReference type="ARBA" id="ARBA00022723"/>
    </source>
</evidence>
<dbReference type="InterPro" id="IPR034593">
    <property type="entry name" value="DgoD-like"/>
</dbReference>
<dbReference type="InterPro" id="IPR036849">
    <property type="entry name" value="Enolase-like_C_sf"/>
</dbReference>
<comment type="caution">
    <text evidence="4">The sequence shown here is derived from an EMBL/GenBank/DDBJ whole genome shotgun (WGS) entry which is preliminary data.</text>
</comment>
<evidence type="ECO:0000256" key="1">
    <source>
        <dbReference type="ARBA" id="ARBA00008031"/>
    </source>
</evidence>
<dbReference type="PANTHER" id="PTHR48080">
    <property type="entry name" value="D-GALACTONATE DEHYDRATASE-RELATED"/>
    <property type="match status" value="1"/>
</dbReference>
<dbReference type="InterPro" id="IPR029065">
    <property type="entry name" value="Enolase_C-like"/>
</dbReference>
<feature type="domain" description="Enolase C-terminal" evidence="3">
    <location>
        <begin position="4"/>
        <end position="161"/>
    </location>
</feature>
<dbReference type="GO" id="GO:0046872">
    <property type="term" value="F:metal ion binding"/>
    <property type="evidence" value="ECO:0007669"/>
    <property type="project" value="UniProtKB-KW"/>
</dbReference>
<keyword evidence="2" id="KW-0479">Metal-binding</keyword>
<dbReference type="EMBL" id="LXEY01000019">
    <property type="protein sequence ID" value="OAV60539.1"/>
    <property type="molecule type" value="Genomic_DNA"/>
</dbReference>
<dbReference type="AlphaFoldDB" id="A0A1B7LYQ4"/>
<gene>
    <name evidence="4" type="ORF">A6F49_11320</name>
</gene>
<accession>A0A1B7LYQ4</accession>
<dbReference type="Pfam" id="PF13378">
    <property type="entry name" value="MR_MLE_C"/>
    <property type="match status" value="1"/>
</dbReference>
<sequence length="171" mass="17731">MIPETAKRLFASLPNGLDFVLEAPCSTWLQTQAVRAISPYPIILDELAQSEADVFTAGAMGTADGIGLKISKAGGLTPGRRQRDIARAAGMTVSVQDTVGSSIAFSGILQLGATVPDQLLRCVLNCEDMVTIKTATVDATFVDGGVLPGTTPGLGIEVDEAILGTPVATWD</sequence>
<evidence type="ECO:0000313" key="5">
    <source>
        <dbReference type="Proteomes" id="UP000078292"/>
    </source>
</evidence>
<dbReference type="SUPFAM" id="SSF51604">
    <property type="entry name" value="Enolase C-terminal domain-like"/>
    <property type="match status" value="1"/>
</dbReference>
<reference evidence="4 5" key="1">
    <citation type="submission" date="2016-04" db="EMBL/GenBank/DDBJ databases">
        <title>First whole genome shotgun sequence of the bacterium Enteractinococcus sp. strain UASWS1574.</title>
        <authorList>
            <person name="Crovadore J."/>
            <person name="Chablais R."/>
            <person name="Lefort F."/>
        </authorList>
    </citation>
    <scope>NUCLEOTIDE SEQUENCE [LARGE SCALE GENOMIC DNA]</scope>
    <source>
        <strain evidence="4 5">UASWS1574</strain>
    </source>
</reference>
<dbReference type="Proteomes" id="UP000078292">
    <property type="component" value="Unassembled WGS sequence"/>
</dbReference>
<name>A0A1B7LYQ4_9MICC</name>
<dbReference type="STRING" id="1837282.A6F49_11320"/>
<dbReference type="Gene3D" id="3.20.20.120">
    <property type="entry name" value="Enolase-like C-terminal domain"/>
    <property type="match status" value="1"/>
</dbReference>
<evidence type="ECO:0000313" key="4">
    <source>
        <dbReference type="EMBL" id="OAV60539.1"/>
    </source>
</evidence>
<protein>
    <recommendedName>
        <fullName evidence="3">Enolase C-terminal domain-containing protein</fullName>
    </recommendedName>
</protein>
<dbReference type="PANTHER" id="PTHR48080:SF3">
    <property type="entry name" value="ENOLASE SUPERFAMILY MEMBER DDB_G0284701"/>
    <property type="match status" value="1"/>
</dbReference>
<comment type="similarity">
    <text evidence="1">Belongs to the mandelate racemase/muconate lactonizing enzyme family.</text>
</comment>
<keyword evidence="5" id="KW-1185">Reference proteome</keyword>
<evidence type="ECO:0000259" key="3">
    <source>
        <dbReference type="Pfam" id="PF13378"/>
    </source>
</evidence>
<organism evidence="4 5">
    <name type="scientific">Enteractinococcus helveticum</name>
    <dbReference type="NCBI Taxonomy" id="1837282"/>
    <lineage>
        <taxon>Bacteria</taxon>
        <taxon>Bacillati</taxon>
        <taxon>Actinomycetota</taxon>
        <taxon>Actinomycetes</taxon>
        <taxon>Micrococcales</taxon>
        <taxon>Micrococcaceae</taxon>
    </lineage>
</organism>